<dbReference type="AlphaFoldDB" id="A0A7K0BV65"/>
<evidence type="ECO:0000313" key="6">
    <source>
        <dbReference type="Proteomes" id="UP000487268"/>
    </source>
</evidence>
<gene>
    <name evidence="5" type="ORF">ACRB68_28440</name>
</gene>
<dbReference type="InterPro" id="IPR003961">
    <property type="entry name" value="FN3_dom"/>
</dbReference>
<dbReference type="PANTHER" id="PTHR46708">
    <property type="entry name" value="TENASCIN"/>
    <property type="match status" value="1"/>
</dbReference>
<keyword evidence="3" id="KW-0624">Polysaccharide degradation</keyword>
<keyword evidence="2" id="KW-0326">Glycosidase</keyword>
<dbReference type="PROSITE" id="PS50853">
    <property type="entry name" value="FN3"/>
    <property type="match status" value="2"/>
</dbReference>
<dbReference type="InterPro" id="IPR046542">
    <property type="entry name" value="DUF6801"/>
</dbReference>
<evidence type="ECO:0000256" key="3">
    <source>
        <dbReference type="ARBA" id="ARBA00023326"/>
    </source>
</evidence>
<evidence type="ECO:0000256" key="1">
    <source>
        <dbReference type="ARBA" id="ARBA00022737"/>
    </source>
</evidence>
<keyword evidence="3" id="KW-0119">Carbohydrate metabolism</keyword>
<dbReference type="Gene3D" id="2.60.40.10">
    <property type="entry name" value="Immunoglobulins"/>
    <property type="match status" value="2"/>
</dbReference>
<dbReference type="InterPro" id="IPR036116">
    <property type="entry name" value="FN3_sf"/>
</dbReference>
<evidence type="ECO:0000256" key="2">
    <source>
        <dbReference type="ARBA" id="ARBA00023295"/>
    </source>
</evidence>
<keyword evidence="6" id="KW-1185">Reference proteome</keyword>
<keyword evidence="2" id="KW-0378">Hydrolase</keyword>
<dbReference type="SMART" id="SM00060">
    <property type="entry name" value="FN3"/>
    <property type="match status" value="2"/>
</dbReference>
<dbReference type="EMBL" id="WEGH01000002">
    <property type="protein sequence ID" value="MQY04782.1"/>
    <property type="molecule type" value="Genomic_DNA"/>
</dbReference>
<dbReference type="OrthoDB" id="4863392at2"/>
<dbReference type="GO" id="GO:0016798">
    <property type="term" value="F:hydrolase activity, acting on glycosyl bonds"/>
    <property type="evidence" value="ECO:0007669"/>
    <property type="project" value="UniProtKB-KW"/>
</dbReference>
<dbReference type="PANTHER" id="PTHR46708:SF2">
    <property type="entry name" value="FIBRONECTIN TYPE-III DOMAIN-CONTAINING PROTEIN"/>
    <property type="match status" value="1"/>
</dbReference>
<keyword evidence="1" id="KW-0677">Repeat</keyword>
<feature type="domain" description="Fibronectin type-III" evidence="4">
    <location>
        <begin position="202"/>
        <end position="293"/>
    </location>
</feature>
<organism evidence="5 6">
    <name type="scientific">Actinomadura macrotermitis</name>
    <dbReference type="NCBI Taxonomy" id="2585200"/>
    <lineage>
        <taxon>Bacteria</taxon>
        <taxon>Bacillati</taxon>
        <taxon>Actinomycetota</taxon>
        <taxon>Actinomycetes</taxon>
        <taxon>Streptosporangiales</taxon>
        <taxon>Thermomonosporaceae</taxon>
        <taxon>Actinomadura</taxon>
    </lineage>
</organism>
<reference evidence="5 6" key="1">
    <citation type="submission" date="2019-10" db="EMBL/GenBank/DDBJ databases">
        <title>Actinomadura rubteroloni sp. nov. and Actinomadura macrotermitis sp. nov., isolated from the gut of fungus growing-termite Macrotermes natalensis.</title>
        <authorList>
            <person name="Benndorf R."/>
            <person name="Martin K."/>
            <person name="Kuefner M."/>
            <person name="De Beer W."/>
            <person name="Kaster A.-K."/>
            <person name="Vollmers J."/>
            <person name="Poulsen M."/>
            <person name="Beemelmanns C."/>
        </authorList>
    </citation>
    <scope>NUCLEOTIDE SEQUENCE [LARGE SCALE GENOMIC DNA]</scope>
    <source>
        <strain evidence="5 6">RB68</strain>
    </source>
</reference>
<accession>A0A7K0BV65</accession>
<dbReference type="InterPro" id="IPR013783">
    <property type="entry name" value="Ig-like_fold"/>
</dbReference>
<evidence type="ECO:0000259" key="4">
    <source>
        <dbReference type="PROSITE" id="PS50853"/>
    </source>
</evidence>
<dbReference type="CDD" id="cd00063">
    <property type="entry name" value="FN3"/>
    <property type="match status" value="2"/>
</dbReference>
<dbReference type="GO" id="GO:0000272">
    <property type="term" value="P:polysaccharide catabolic process"/>
    <property type="evidence" value="ECO:0007669"/>
    <property type="project" value="UniProtKB-KW"/>
</dbReference>
<dbReference type="SUPFAM" id="SSF49265">
    <property type="entry name" value="Fibronectin type III"/>
    <property type="match status" value="1"/>
</dbReference>
<evidence type="ECO:0000313" key="5">
    <source>
        <dbReference type="EMBL" id="MQY04782.1"/>
    </source>
</evidence>
<proteinExistence type="predicted"/>
<sequence length="557" mass="56812">MRDISGMLRSSLAVSVAGVLTAGALGVVTAGPASADPVSMTLKYRCLLPLVGEQDIVVKVKGDVPKVVSTTASFKPEFEAVATLNAAFWSALERVGAKTANGTGKLAAKLEAPSGTVTLGVPVTVGDAPPQVFKPMIALRKPGPGRIVLGDMTLDITPRDTAGNEVKIDDPAADVHAIACTVQPGQSIVFAEFQVGYGFGIPPTTPGRPSGTTTSESATLTWGASTDADGDLAGYDVLGADGKVLVSTDAATTTATITGLSPDTGYTFTVRARDKAGNFSAASEAVNVTTQPSPLGNHAPSAPANGTITASADSVILSWDAATDIDGDLAGYEVYDAATGKVVAVTDAKTTTTTITGVEPGRDYVFTVRAKDARGNRSDPLTISMTSGTVKYGYTLKGSTFVKAPNGTAVLDGTVEAKLKPLTGEFTADLAFQPTRGDFKIFGFLPVQAGIVLVPEGETTGTLKIGTLTAHSRVTAKLPAFSLFGISIGGGENCRTAAPSDITLTSEPGGFEPLKGGRIKGTYDLSEIKDCGALTPLLSAFTKGAGNTVDAVLTLGK</sequence>
<dbReference type="Pfam" id="PF00041">
    <property type="entry name" value="fn3"/>
    <property type="match status" value="2"/>
</dbReference>
<protein>
    <recommendedName>
        <fullName evidence="4">Fibronectin type-III domain-containing protein</fullName>
    </recommendedName>
</protein>
<feature type="domain" description="Fibronectin type-III" evidence="4">
    <location>
        <begin position="299"/>
        <end position="393"/>
    </location>
</feature>
<name>A0A7K0BV65_9ACTN</name>
<dbReference type="RefSeq" id="WP_153532948.1">
    <property type="nucleotide sequence ID" value="NZ_WEGH01000002.1"/>
</dbReference>
<dbReference type="Proteomes" id="UP000487268">
    <property type="component" value="Unassembled WGS sequence"/>
</dbReference>
<dbReference type="Pfam" id="PF20611">
    <property type="entry name" value="DUF6801"/>
    <property type="match status" value="1"/>
</dbReference>
<dbReference type="InterPro" id="IPR050991">
    <property type="entry name" value="ECM_Regulatory_Proteins"/>
</dbReference>
<comment type="caution">
    <text evidence="5">The sequence shown here is derived from an EMBL/GenBank/DDBJ whole genome shotgun (WGS) entry which is preliminary data.</text>
</comment>